<name>A0A9P1IUQ3_9PELO</name>
<dbReference type="PANTHER" id="PTHR10869">
    <property type="entry name" value="PROLYL 4-HYDROXYLASE ALPHA SUBUNIT"/>
    <property type="match status" value="1"/>
</dbReference>
<proteinExistence type="predicted"/>
<evidence type="ECO:0000256" key="6">
    <source>
        <dbReference type="ARBA" id="ARBA00023004"/>
    </source>
</evidence>
<keyword evidence="2" id="KW-0479">Metal-binding</keyword>
<evidence type="ECO:0000313" key="8">
    <source>
        <dbReference type="EMBL" id="CAI5451592.1"/>
    </source>
</evidence>
<dbReference type="PROSITE" id="PS51471">
    <property type="entry name" value="FE2OG_OXY"/>
    <property type="match status" value="1"/>
</dbReference>
<evidence type="ECO:0000256" key="1">
    <source>
        <dbReference type="ARBA" id="ARBA00001961"/>
    </source>
</evidence>
<dbReference type="GO" id="GO:0004656">
    <property type="term" value="F:procollagen-proline 4-dioxygenase activity"/>
    <property type="evidence" value="ECO:0007669"/>
    <property type="project" value="TreeGrafter"/>
</dbReference>
<dbReference type="AlphaFoldDB" id="A0A9P1IUQ3"/>
<keyword evidence="6" id="KW-0408">Iron</keyword>
<keyword evidence="9" id="KW-1185">Reference proteome</keyword>
<evidence type="ECO:0000256" key="2">
    <source>
        <dbReference type="ARBA" id="ARBA00022723"/>
    </source>
</evidence>
<dbReference type="SMART" id="SM00702">
    <property type="entry name" value="P4Hc"/>
    <property type="match status" value="1"/>
</dbReference>
<dbReference type="InterPro" id="IPR044862">
    <property type="entry name" value="Pro_4_hyd_alph_FE2OG_OXY"/>
</dbReference>
<dbReference type="FunFam" id="2.60.120.620:FF:000030">
    <property type="entry name" value="Proline HYdroxylase"/>
    <property type="match status" value="1"/>
</dbReference>
<evidence type="ECO:0000256" key="5">
    <source>
        <dbReference type="ARBA" id="ARBA00023002"/>
    </source>
</evidence>
<dbReference type="Pfam" id="PF13640">
    <property type="entry name" value="2OG-FeII_Oxy_3"/>
    <property type="match status" value="1"/>
</dbReference>
<dbReference type="EMBL" id="CANHGI010000005">
    <property type="protein sequence ID" value="CAI5451592.1"/>
    <property type="molecule type" value="Genomic_DNA"/>
</dbReference>
<dbReference type="GO" id="GO:0005783">
    <property type="term" value="C:endoplasmic reticulum"/>
    <property type="evidence" value="ECO:0007669"/>
    <property type="project" value="TreeGrafter"/>
</dbReference>
<organism evidence="8 9">
    <name type="scientific">Caenorhabditis angaria</name>
    <dbReference type="NCBI Taxonomy" id="860376"/>
    <lineage>
        <taxon>Eukaryota</taxon>
        <taxon>Metazoa</taxon>
        <taxon>Ecdysozoa</taxon>
        <taxon>Nematoda</taxon>
        <taxon>Chromadorea</taxon>
        <taxon>Rhabditida</taxon>
        <taxon>Rhabditina</taxon>
        <taxon>Rhabditomorpha</taxon>
        <taxon>Rhabditoidea</taxon>
        <taxon>Rhabditidae</taxon>
        <taxon>Peloderinae</taxon>
        <taxon>Caenorhabditis</taxon>
    </lineage>
</organism>
<feature type="domain" description="Fe2OG dioxygenase" evidence="7">
    <location>
        <begin position="116"/>
        <end position="225"/>
    </location>
</feature>
<sequence>MGWKSYRELCDREEFEPSKDLYCINQILFPKFVNRKIEILSWQPALVKYHGFFDENKVNYFLNLINSKTQVAQEVVNDDGDSLHPARQVNGSFIYLTDIPDMVDHIEGYLPEIDFKASEPITSLSYLPGGHYAPHHDHLERYSGEDWWMDNMRNRMATLIFVFKKAESGGGTVFPSIDVTVRAEPGDAFLWFNMKGDESLEELSLHGGCPVYSGEKIIGTIWIRAVNQPILSKILDGQKTLSADLII</sequence>
<dbReference type="InterPro" id="IPR005123">
    <property type="entry name" value="Oxoglu/Fe-dep_dioxygenase_dom"/>
</dbReference>
<evidence type="ECO:0000256" key="4">
    <source>
        <dbReference type="ARBA" id="ARBA00022964"/>
    </source>
</evidence>
<comment type="caution">
    <text evidence="8">The sequence shown here is derived from an EMBL/GenBank/DDBJ whole genome shotgun (WGS) entry which is preliminary data.</text>
</comment>
<dbReference type="InterPro" id="IPR006620">
    <property type="entry name" value="Pro_4_hyd_alph"/>
</dbReference>
<comment type="cofactor">
    <cofactor evidence="1">
        <name>L-ascorbate</name>
        <dbReference type="ChEBI" id="CHEBI:38290"/>
    </cofactor>
</comment>
<keyword evidence="3" id="KW-0847">Vitamin C</keyword>
<evidence type="ECO:0000259" key="7">
    <source>
        <dbReference type="PROSITE" id="PS51471"/>
    </source>
</evidence>
<dbReference type="Proteomes" id="UP001152747">
    <property type="component" value="Unassembled WGS sequence"/>
</dbReference>
<keyword evidence="5" id="KW-0560">Oxidoreductase</keyword>
<dbReference type="PANTHER" id="PTHR10869:SF210">
    <property type="entry name" value="FE2OG DIOXYGENASE DOMAIN-CONTAINING PROTEIN"/>
    <property type="match status" value="1"/>
</dbReference>
<gene>
    <name evidence="8" type="ORF">CAMP_LOCUS14229</name>
</gene>
<keyword evidence="4" id="KW-0223">Dioxygenase</keyword>
<evidence type="ECO:0000313" key="9">
    <source>
        <dbReference type="Proteomes" id="UP001152747"/>
    </source>
</evidence>
<dbReference type="GO" id="GO:0005506">
    <property type="term" value="F:iron ion binding"/>
    <property type="evidence" value="ECO:0007669"/>
    <property type="project" value="InterPro"/>
</dbReference>
<protein>
    <recommendedName>
        <fullName evidence="7">Fe2OG dioxygenase domain-containing protein</fullName>
    </recommendedName>
</protein>
<dbReference type="Gene3D" id="2.60.120.620">
    <property type="entry name" value="q2cbj1_9rhob like domain"/>
    <property type="match status" value="1"/>
</dbReference>
<reference evidence="8" key="1">
    <citation type="submission" date="2022-11" db="EMBL/GenBank/DDBJ databases">
        <authorList>
            <person name="Kikuchi T."/>
        </authorList>
    </citation>
    <scope>NUCLEOTIDE SEQUENCE</scope>
    <source>
        <strain evidence="8">PS1010</strain>
    </source>
</reference>
<accession>A0A9P1IUQ3</accession>
<dbReference type="InterPro" id="IPR045054">
    <property type="entry name" value="P4HA-like"/>
</dbReference>
<dbReference type="GO" id="GO:0031418">
    <property type="term" value="F:L-ascorbic acid binding"/>
    <property type="evidence" value="ECO:0007669"/>
    <property type="project" value="UniProtKB-KW"/>
</dbReference>
<evidence type="ECO:0000256" key="3">
    <source>
        <dbReference type="ARBA" id="ARBA00022896"/>
    </source>
</evidence>
<dbReference type="OrthoDB" id="420380at2759"/>